<feature type="transmembrane region" description="Helical" evidence="6">
    <location>
        <begin position="118"/>
        <end position="136"/>
    </location>
</feature>
<evidence type="ECO:0000313" key="7">
    <source>
        <dbReference type="EMBL" id="KMQ70548.1"/>
    </source>
</evidence>
<feature type="transmembrane region" description="Helical" evidence="6">
    <location>
        <begin position="365"/>
        <end position="384"/>
    </location>
</feature>
<comment type="caution">
    <text evidence="7">The sequence shown here is derived from an EMBL/GenBank/DDBJ whole genome shotgun (WGS) entry which is preliminary data.</text>
</comment>
<dbReference type="PANTHER" id="PTHR30250:SF11">
    <property type="entry name" value="O-ANTIGEN TRANSPORTER-RELATED"/>
    <property type="match status" value="1"/>
</dbReference>
<feature type="transmembrane region" description="Helical" evidence="6">
    <location>
        <begin position="335"/>
        <end position="353"/>
    </location>
</feature>
<name>A0A0J7IW64_9FLAO</name>
<dbReference type="AlphaFoldDB" id="A0A0J7IW64"/>
<dbReference type="STRING" id="1304281.ACM44_11530"/>
<feature type="transmembrane region" description="Helical" evidence="6">
    <location>
        <begin position="425"/>
        <end position="444"/>
    </location>
</feature>
<feature type="transmembrane region" description="Helical" evidence="6">
    <location>
        <begin position="12"/>
        <end position="30"/>
    </location>
</feature>
<dbReference type="Pfam" id="PF01943">
    <property type="entry name" value="Polysacc_synt"/>
    <property type="match status" value="1"/>
</dbReference>
<dbReference type="InterPro" id="IPR002797">
    <property type="entry name" value="Polysacc_synth"/>
</dbReference>
<feature type="transmembrane region" description="Helical" evidence="6">
    <location>
        <begin position="148"/>
        <end position="169"/>
    </location>
</feature>
<evidence type="ECO:0000256" key="2">
    <source>
        <dbReference type="ARBA" id="ARBA00022475"/>
    </source>
</evidence>
<feature type="transmembrane region" description="Helical" evidence="6">
    <location>
        <begin position="253"/>
        <end position="279"/>
    </location>
</feature>
<dbReference type="Proteomes" id="UP000035900">
    <property type="component" value="Unassembled WGS sequence"/>
</dbReference>
<accession>A0A0J7IW64</accession>
<keyword evidence="2" id="KW-1003">Cell membrane</keyword>
<feature type="transmembrane region" description="Helical" evidence="6">
    <location>
        <begin position="390"/>
        <end position="413"/>
    </location>
</feature>
<reference evidence="7 8" key="1">
    <citation type="journal article" date="2004" name="Int. J. Syst. Evol. Microbiol.">
        <title>Kaistella koreensis gen. nov., sp. nov., a novel member of the Chryseobacterium-Bergeyella-Riemerella branch.</title>
        <authorList>
            <person name="Kim M.K."/>
            <person name="Im W.T."/>
            <person name="Shin Y.K."/>
            <person name="Lim J.H."/>
            <person name="Kim S.H."/>
            <person name="Lee B.C."/>
            <person name="Park M.Y."/>
            <person name="Lee K.Y."/>
            <person name="Lee S.T."/>
        </authorList>
    </citation>
    <scope>NUCLEOTIDE SEQUENCE [LARGE SCALE GENOMIC DNA]</scope>
    <source>
        <strain evidence="7 8">CCUG 49689</strain>
    </source>
</reference>
<feature type="transmembrane region" description="Helical" evidence="6">
    <location>
        <begin position="42"/>
        <end position="66"/>
    </location>
</feature>
<sequence>MSVVARQGFKYSLIGYFGFLLGTVSSIFIFPRDMEFYGKLRYILPTAEMLLPVVVFGLSFSNVKFFHHTQKDGKHQNFLSLSLLQVVINFAIFTLLFFAFFLIFPQFKSLELWKMKRLILPLILVLALSAVFNKYISNFKRIVIPNIFENIFPKLANLGAFVLFFWLGISEKGSYGFFFGMYIFAFFGYIFYANQLEKIKPDFSTDYVKKDGLWKEVLTYSFFGFLGNIGNYIAFRVDNFMIGEFLNFEENGVYSIILSVLSFIMIPQMGLFNISAPIINKSIAEGDFQELDRFHKKTSLSLFFLGAVLFSCILVGFPYLCDFIKNGDQLRQAEPVIWILGFAMLFDLATGFNGHIISLSKYYKFTIVVMLFLAITTISLNWLFLTKTHLGIIGIAMATAISLTLFNGIKIVFNFIKFDVSPLSIEMVYAAIISTVAITVAIILPDFNRSIWNLLYKPSVVLGIIFTGNYFMNIFPVEDYLNRRFFQSLFKF</sequence>
<evidence type="ECO:0000256" key="6">
    <source>
        <dbReference type="SAM" id="Phobius"/>
    </source>
</evidence>
<evidence type="ECO:0000313" key="8">
    <source>
        <dbReference type="Proteomes" id="UP000035900"/>
    </source>
</evidence>
<proteinExistence type="predicted"/>
<evidence type="ECO:0000256" key="1">
    <source>
        <dbReference type="ARBA" id="ARBA00004651"/>
    </source>
</evidence>
<keyword evidence="3 6" id="KW-0812">Transmembrane</keyword>
<dbReference type="InterPro" id="IPR050833">
    <property type="entry name" value="Poly_Biosynth_Transport"/>
</dbReference>
<keyword evidence="5 6" id="KW-0472">Membrane</keyword>
<dbReference type="PANTHER" id="PTHR30250">
    <property type="entry name" value="PST FAMILY PREDICTED COLANIC ACID TRANSPORTER"/>
    <property type="match status" value="1"/>
</dbReference>
<keyword evidence="8" id="KW-1185">Reference proteome</keyword>
<evidence type="ECO:0000256" key="4">
    <source>
        <dbReference type="ARBA" id="ARBA00022989"/>
    </source>
</evidence>
<feature type="transmembrane region" description="Helical" evidence="6">
    <location>
        <begin position="213"/>
        <end position="233"/>
    </location>
</feature>
<dbReference type="OrthoDB" id="88014at2"/>
<organism evidence="7 8">
    <name type="scientific">Chryseobacterium koreense CCUG 49689</name>
    <dbReference type="NCBI Taxonomy" id="1304281"/>
    <lineage>
        <taxon>Bacteria</taxon>
        <taxon>Pseudomonadati</taxon>
        <taxon>Bacteroidota</taxon>
        <taxon>Flavobacteriia</taxon>
        <taxon>Flavobacteriales</taxon>
        <taxon>Weeksellaceae</taxon>
        <taxon>Chryseobacterium group</taxon>
        <taxon>Chryseobacterium</taxon>
    </lineage>
</organism>
<feature type="transmembrane region" description="Helical" evidence="6">
    <location>
        <begin position="175"/>
        <end position="192"/>
    </location>
</feature>
<protein>
    <submittedName>
        <fullName evidence="7">Polysaccharide biosynthesis protein</fullName>
    </submittedName>
</protein>
<dbReference type="GO" id="GO:0005886">
    <property type="term" value="C:plasma membrane"/>
    <property type="evidence" value="ECO:0007669"/>
    <property type="project" value="UniProtKB-SubCell"/>
</dbReference>
<dbReference type="PATRIC" id="fig|1304281.5.peg.2475"/>
<feature type="transmembrane region" description="Helical" evidence="6">
    <location>
        <begin position="78"/>
        <end position="103"/>
    </location>
</feature>
<feature type="transmembrane region" description="Helical" evidence="6">
    <location>
        <begin position="300"/>
        <end position="320"/>
    </location>
</feature>
<feature type="transmembrane region" description="Helical" evidence="6">
    <location>
        <begin position="456"/>
        <end position="475"/>
    </location>
</feature>
<evidence type="ECO:0000256" key="3">
    <source>
        <dbReference type="ARBA" id="ARBA00022692"/>
    </source>
</evidence>
<keyword evidence="4 6" id="KW-1133">Transmembrane helix</keyword>
<dbReference type="EMBL" id="LFNG01000016">
    <property type="protein sequence ID" value="KMQ70548.1"/>
    <property type="molecule type" value="Genomic_DNA"/>
</dbReference>
<evidence type="ECO:0000256" key="5">
    <source>
        <dbReference type="ARBA" id="ARBA00023136"/>
    </source>
</evidence>
<comment type="subcellular location">
    <subcellularLocation>
        <location evidence="1">Cell membrane</location>
        <topology evidence="1">Multi-pass membrane protein</topology>
    </subcellularLocation>
</comment>
<dbReference type="RefSeq" id="WP_048500194.1">
    <property type="nucleotide sequence ID" value="NZ_LFNG01000016.1"/>
</dbReference>
<gene>
    <name evidence="7" type="ORF">ACM44_11530</name>
</gene>